<feature type="compositionally biased region" description="Polar residues" evidence="8">
    <location>
        <begin position="33"/>
        <end position="48"/>
    </location>
</feature>
<dbReference type="GO" id="GO:0016020">
    <property type="term" value="C:membrane"/>
    <property type="evidence" value="ECO:0007669"/>
    <property type="project" value="UniProtKB-SubCell"/>
</dbReference>
<dbReference type="Proteomes" id="UP000695562">
    <property type="component" value="Unassembled WGS sequence"/>
</dbReference>
<evidence type="ECO:0000259" key="10">
    <source>
        <dbReference type="PROSITE" id="PS50893"/>
    </source>
</evidence>
<dbReference type="AlphaFoldDB" id="A0A8J4PSG9"/>
<dbReference type="PANTHER" id="PTHR48041">
    <property type="entry name" value="ABC TRANSPORTER G FAMILY MEMBER 28"/>
    <property type="match status" value="1"/>
</dbReference>
<keyword evidence="5" id="KW-0067">ATP-binding</keyword>
<keyword evidence="3 9" id="KW-0812">Transmembrane</keyword>
<comment type="subcellular location">
    <subcellularLocation>
        <location evidence="1">Membrane</location>
        <topology evidence="1">Multi-pass membrane protein</topology>
    </subcellularLocation>
</comment>
<dbReference type="SUPFAM" id="SSF52540">
    <property type="entry name" value="P-loop containing nucleoside triphosphate hydrolases"/>
    <property type="match status" value="1"/>
</dbReference>
<feature type="transmembrane region" description="Helical" evidence="9">
    <location>
        <begin position="641"/>
        <end position="662"/>
    </location>
</feature>
<evidence type="ECO:0000256" key="5">
    <source>
        <dbReference type="ARBA" id="ARBA00022840"/>
    </source>
</evidence>
<protein>
    <recommendedName>
        <fullName evidence="10">ABC transporter domain-containing protein</fullName>
    </recommendedName>
</protein>
<accession>A0A8J4PSG9</accession>
<evidence type="ECO:0000256" key="6">
    <source>
        <dbReference type="ARBA" id="ARBA00022989"/>
    </source>
</evidence>
<feature type="transmembrane region" description="Helical" evidence="9">
    <location>
        <begin position="697"/>
        <end position="717"/>
    </location>
</feature>
<dbReference type="FunFam" id="3.40.50.300:FF:003543">
    <property type="entry name" value="Predicted protein"/>
    <property type="match status" value="1"/>
</dbReference>
<feature type="transmembrane region" description="Helical" evidence="9">
    <location>
        <begin position="610"/>
        <end position="629"/>
    </location>
</feature>
<dbReference type="PROSITE" id="PS50893">
    <property type="entry name" value="ABC_TRANSPORTER_2"/>
    <property type="match status" value="1"/>
</dbReference>
<dbReference type="InterPro" id="IPR003593">
    <property type="entry name" value="AAA+_ATPase"/>
</dbReference>
<evidence type="ECO:0000313" key="11">
    <source>
        <dbReference type="EMBL" id="KAF2072983.1"/>
    </source>
</evidence>
<evidence type="ECO:0000256" key="9">
    <source>
        <dbReference type="SAM" id="Phobius"/>
    </source>
</evidence>
<keyword evidence="12" id="KW-1185">Reference proteome</keyword>
<evidence type="ECO:0000256" key="2">
    <source>
        <dbReference type="ARBA" id="ARBA00022448"/>
    </source>
</evidence>
<dbReference type="GO" id="GO:0030587">
    <property type="term" value="P:sorocarp development"/>
    <property type="evidence" value="ECO:0007669"/>
    <property type="project" value="UniProtKB-ARBA"/>
</dbReference>
<dbReference type="Pfam" id="PF00005">
    <property type="entry name" value="ABC_tran"/>
    <property type="match status" value="1"/>
</dbReference>
<feature type="transmembrane region" description="Helical" evidence="9">
    <location>
        <begin position="496"/>
        <end position="517"/>
    </location>
</feature>
<dbReference type="GO" id="GO:0140359">
    <property type="term" value="F:ABC-type transporter activity"/>
    <property type="evidence" value="ECO:0007669"/>
    <property type="project" value="InterPro"/>
</dbReference>
<feature type="compositionally biased region" description="Low complexity" evidence="8">
    <location>
        <begin position="49"/>
        <end position="66"/>
    </location>
</feature>
<dbReference type="OrthoDB" id="26425at2759"/>
<dbReference type="PANTHER" id="PTHR48041:SF28">
    <property type="entry name" value="ABC TRANSPORTER G FAMILY MEMBER 1"/>
    <property type="match status" value="1"/>
</dbReference>
<comment type="caution">
    <text evidence="11">The sequence shown here is derived from an EMBL/GenBank/DDBJ whole genome shotgun (WGS) entry which is preliminary data.</text>
</comment>
<keyword evidence="7 9" id="KW-0472">Membrane</keyword>
<sequence length="726" mass="81558">MEHQEQDNNEHKEIELEMEEIESGDFKSPASGVGSSTTIDDQFSISDNTSSKPPISLNSSSKPISTTNTFNNRVDFSFKAINHYVTVPFKGNTKGGPTTVNDDNNGKRKSNKKTISKQILTDINGHVKSGEMCAIMGPSGAGKTTLLDILAHRLPINGSGTMYINETKSEFQVFKKLCGYVTQADILTPSMTVRETLSFYAQLKMPRSVSIEEKNKRVDDVIAEMGLKRCENTVVGTADNKIRGISGGERRRVTIAVELLTGPSVLFLDEPTSGLDSSTAYTVMKAVRNLANSGRTIICTIHQPRYNIFDMFDSLLLLGEGSTIYYGEASLAIKYFNRHGHHCHPSINPADFFMDLINVQIKENQDDDDYDPNDIEMVSPDISSSKVVKRLTTEEIHRLKKEYSISEECTITKDYLEAMEQDDKKNKKQFTYVKNEPPTFWTQLTLLVQRELLNAKRHPMAFRVQFFQAIFQGLLCGLVYYQLGVGQSSIQSRTGVVSWLVMGISFPAVMTTIHVFTDVVPIFLKDRASGVYDTLPFFLAKSIMDVSLAIILPVITGTIAYWMTNQRIDPFFAAAPFFKWLLCLVMACQTCLSLGVLISSSVPNAQVGTVVAPLIVILFFLFSGFFINYRDLARGWVFMKYISFFRYIIEPAVINTFTGVVFTCTAQEAIQGICPVQTGEQVINNLGYELNNFWRDIWVLVIYIIGFRCLTFLVLRIKSRDKFVNK</sequence>
<reference evidence="11" key="1">
    <citation type="submission" date="2020-01" db="EMBL/GenBank/DDBJ databases">
        <title>Development of genomics and gene disruption for Polysphondylium violaceum indicates a role for the polyketide synthase stlB in stalk morphogenesis.</title>
        <authorList>
            <person name="Narita B."/>
            <person name="Kawabe Y."/>
            <person name="Kin K."/>
            <person name="Saito T."/>
            <person name="Gibbs R."/>
            <person name="Kuspa A."/>
            <person name="Muzny D."/>
            <person name="Queller D."/>
            <person name="Richards S."/>
            <person name="Strassman J."/>
            <person name="Sucgang R."/>
            <person name="Worley K."/>
            <person name="Schaap P."/>
        </authorList>
    </citation>
    <scope>NUCLEOTIDE SEQUENCE</scope>
    <source>
        <strain evidence="11">QSvi11</strain>
    </source>
</reference>
<feature type="compositionally biased region" description="Basic and acidic residues" evidence="8">
    <location>
        <begin position="1"/>
        <end position="15"/>
    </location>
</feature>
<evidence type="ECO:0000256" key="3">
    <source>
        <dbReference type="ARBA" id="ARBA00022692"/>
    </source>
</evidence>
<dbReference type="InterPro" id="IPR050352">
    <property type="entry name" value="ABCG_transporters"/>
</dbReference>
<evidence type="ECO:0000256" key="7">
    <source>
        <dbReference type="ARBA" id="ARBA00023136"/>
    </source>
</evidence>
<keyword evidence="4" id="KW-0547">Nucleotide-binding</keyword>
<organism evidence="11 12">
    <name type="scientific">Polysphondylium violaceum</name>
    <dbReference type="NCBI Taxonomy" id="133409"/>
    <lineage>
        <taxon>Eukaryota</taxon>
        <taxon>Amoebozoa</taxon>
        <taxon>Evosea</taxon>
        <taxon>Eumycetozoa</taxon>
        <taxon>Dictyostelia</taxon>
        <taxon>Dictyosteliales</taxon>
        <taxon>Dictyosteliaceae</taxon>
        <taxon>Polysphondylium</taxon>
    </lineage>
</organism>
<dbReference type="PROSITE" id="PS00211">
    <property type="entry name" value="ABC_TRANSPORTER_1"/>
    <property type="match status" value="1"/>
</dbReference>
<proteinExistence type="predicted"/>
<name>A0A8J4PSG9_9MYCE</name>
<evidence type="ECO:0000256" key="8">
    <source>
        <dbReference type="SAM" id="MobiDB-lite"/>
    </source>
</evidence>
<feature type="transmembrane region" description="Helical" evidence="9">
    <location>
        <begin position="576"/>
        <end position="598"/>
    </location>
</feature>
<dbReference type="InterPro" id="IPR027417">
    <property type="entry name" value="P-loop_NTPase"/>
</dbReference>
<dbReference type="SMART" id="SM00382">
    <property type="entry name" value="AAA"/>
    <property type="match status" value="1"/>
</dbReference>
<dbReference type="Pfam" id="PF01061">
    <property type="entry name" value="ABC2_membrane"/>
    <property type="match status" value="1"/>
</dbReference>
<dbReference type="Gene3D" id="3.40.50.300">
    <property type="entry name" value="P-loop containing nucleotide triphosphate hydrolases"/>
    <property type="match status" value="1"/>
</dbReference>
<dbReference type="InterPro" id="IPR017871">
    <property type="entry name" value="ABC_transporter-like_CS"/>
</dbReference>
<dbReference type="EMBL" id="AJWJ01000234">
    <property type="protein sequence ID" value="KAF2072983.1"/>
    <property type="molecule type" value="Genomic_DNA"/>
</dbReference>
<keyword evidence="6 9" id="KW-1133">Transmembrane helix</keyword>
<evidence type="ECO:0000256" key="1">
    <source>
        <dbReference type="ARBA" id="ARBA00004141"/>
    </source>
</evidence>
<feature type="transmembrane region" description="Helical" evidence="9">
    <location>
        <begin position="466"/>
        <end position="484"/>
    </location>
</feature>
<feature type="transmembrane region" description="Helical" evidence="9">
    <location>
        <begin position="537"/>
        <end position="564"/>
    </location>
</feature>
<feature type="region of interest" description="Disordered" evidence="8">
    <location>
        <begin position="90"/>
        <end position="113"/>
    </location>
</feature>
<dbReference type="InterPro" id="IPR013525">
    <property type="entry name" value="ABC2_TM"/>
</dbReference>
<evidence type="ECO:0000313" key="12">
    <source>
        <dbReference type="Proteomes" id="UP000695562"/>
    </source>
</evidence>
<keyword evidence="2" id="KW-0813">Transport</keyword>
<feature type="region of interest" description="Disordered" evidence="8">
    <location>
        <begin position="1"/>
        <end position="66"/>
    </location>
</feature>
<dbReference type="GO" id="GO:0016887">
    <property type="term" value="F:ATP hydrolysis activity"/>
    <property type="evidence" value="ECO:0007669"/>
    <property type="project" value="InterPro"/>
</dbReference>
<gene>
    <name evidence="11" type="ORF">CYY_005695</name>
</gene>
<dbReference type="InterPro" id="IPR003439">
    <property type="entry name" value="ABC_transporter-like_ATP-bd"/>
</dbReference>
<evidence type="ECO:0000256" key="4">
    <source>
        <dbReference type="ARBA" id="ARBA00022741"/>
    </source>
</evidence>
<feature type="domain" description="ABC transporter" evidence="10">
    <location>
        <begin position="100"/>
        <end position="345"/>
    </location>
</feature>
<dbReference type="GO" id="GO:0005524">
    <property type="term" value="F:ATP binding"/>
    <property type="evidence" value="ECO:0007669"/>
    <property type="project" value="UniProtKB-KW"/>
</dbReference>